<dbReference type="Pfam" id="PF06327">
    <property type="entry name" value="Adcy_cons_dom"/>
    <property type="match status" value="1"/>
</dbReference>
<feature type="domain" description="Adenylate cyclase conserved" evidence="5">
    <location>
        <begin position="104"/>
        <end position="202"/>
    </location>
</feature>
<feature type="region of interest" description="Disordered" evidence="3">
    <location>
        <begin position="128"/>
        <end position="151"/>
    </location>
</feature>
<keyword evidence="4" id="KW-0472">Membrane</keyword>
<proteinExistence type="predicted"/>
<dbReference type="GO" id="GO:0005886">
    <property type="term" value="C:plasma membrane"/>
    <property type="evidence" value="ECO:0007669"/>
    <property type="project" value="InterPro"/>
</dbReference>
<keyword evidence="4" id="KW-1133">Transmembrane helix</keyword>
<dbReference type="PANTHER" id="PTHR45627:SF1">
    <property type="entry name" value="ADENYLATE CYCLASE TYPE 8"/>
    <property type="match status" value="1"/>
</dbReference>
<evidence type="ECO:0000256" key="2">
    <source>
        <dbReference type="ARBA" id="ARBA00023239"/>
    </source>
</evidence>
<evidence type="ECO:0000313" key="6">
    <source>
        <dbReference type="EMBL" id="KAG7160381.1"/>
    </source>
</evidence>
<dbReference type="GO" id="GO:0007189">
    <property type="term" value="P:adenylate cyclase-activating G protein-coupled receptor signaling pathway"/>
    <property type="evidence" value="ECO:0007669"/>
    <property type="project" value="TreeGrafter"/>
</dbReference>
<keyword evidence="2" id="KW-0456">Lyase</keyword>
<feature type="compositionally biased region" description="Polar residues" evidence="3">
    <location>
        <begin position="53"/>
        <end position="77"/>
    </location>
</feature>
<evidence type="ECO:0000259" key="5">
    <source>
        <dbReference type="Pfam" id="PF06327"/>
    </source>
</evidence>
<feature type="transmembrane region" description="Helical" evidence="4">
    <location>
        <begin position="208"/>
        <end position="226"/>
    </location>
</feature>
<dbReference type="GO" id="GO:0004016">
    <property type="term" value="F:adenylate cyclase activity"/>
    <property type="evidence" value="ECO:0007669"/>
    <property type="project" value="InterPro"/>
</dbReference>
<evidence type="ECO:0000256" key="3">
    <source>
        <dbReference type="SAM" id="MobiDB-lite"/>
    </source>
</evidence>
<comment type="caution">
    <text evidence="6">The sequence shown here is derived from an EMBL/GenBank/DDBJ whole genome shotgun (WGS) entry which is preliminary data.</text>
</comment>
<evidence type="ECO:0000256" key="4">
    <source>
        <dbReference type="SAM" id="Phobius"/>
    </source>
</evidence>
<keyword evidence="1" id="KW-0547">Nucleotide-binding</keyword>
<dbReference type="PANTHER" id="PTHR45627">
    <property type="entry name" value="ADENYLATE CYCLASE TYPE 1"/>
    <property type="match status" value="1"/>
</dbReference>
<organism evidence="6 7">
    <name type="scientific">Homarus americanus</name>
    <name type="common">American lobster</name>
    <dbReference type="NCBI Taxonomy" id="6706"/>
    <lineage>
        <taxon>Eukaryota</taxon>
        <taxon>Metazoa</taxon>
        <taxon>Ecdysozoa</taxon>
        <taxon>Arthropoda</taxon>
        <taxon>Crustacea</taxon>
        <taxon>Multicrustacea</taxon>
        <taxon>Malacostraca</taxon>
        <taxon>Eumalacostraca</taxon>
        <taxon>Eucarida</taxon>
        <taxon>Decapoda</taxon>
        <taxon>Pleocyemata</taxon>
        <taxon>Astacidea</taxon>
        <taxon>Nephropoidea</taxon>
        <taxon>Nephropidae</taxon>
        <taxon>Homarus</taxon>
    </lineage>
</organism>
<dbReference type="InterPro" id="IPR009398">
    <property type="entry name" value="Adcy_conserved_dom"/>
</dbReference>
<reference evidence="6" key="1">
    <citation type="journal article" date="2021" name="Sci. Adv.">
        <title>The American lobster genome reveals insights on longevity, neural, and immune adaptations.</title>
        <authorList>
            <person name="Polinski J.M."/>
            <person name="Zimin A.V."/>
            <person name="Clark K.F."/>
            <person name="Kohn A.B."/>
            <person name="Sadowski N."/>
            <person name="Timp W."/>
            <person name="Ptitsyn A."/>
            <person name="Khanna P."/>
            <person name="Romanova D.Y."/>
            <person name="Williams P."/>
            <person name="Greenwood S.J."/>
            <person name="Moroz L.L."/>
            <person name="Walt D.R."/>
            <person name="Bodnar A.G."/>
        </authorList>
    </citation>
    <scope>NUCLEOTIDE SEQUENCE</scope>
    <source>
        <strain evidence="6">GMGI-L3</strain>
    </source>
</reference>
<feature type="compositionally biased region" description="Low complexity" evidence="3">
    <location>
        <begin position="10"/>
        <end position="19"/>
    </location>
</feature>
<dbReference type="AlphaFoldDB" id="A0A8J5JMH8"/>
<name>A0A8J5JMH8_HOMAM</name>
<sequence length="228" mass="25551">NNFAASQRVSSGGTTTSSSPVHRHPRGPSTNHQQHNSNSIIIRHLNQNETISECNNGHTVSTTTAAPTINRTASTETDNGDEGSRKSDGGQGSRTGSPVQMDEENTIDWTPEIPFGNLEMDWEDEMFPEDESTDFLEEEDEDTEAGQFTNPSSNFIHEVDNLMDNSIEIESNKRMRAEHMHPITLTFKDLKMEEMYHQVRADLLKSNVVCTCIIWVLIVICQSIVVQE</sequence>
<feature type="non-terminal residue" evidence="6">
    <location>
        <position position="228"/>
    </location>
</feature>
<dbReference type="Proteomes" id="UP000747542">
    <property type="component" value="Unassembled WGS sequence"/>
</dbReference>
<dbReference type="GO" id="GO:0000166">
    <property type="term" value="F:nucleotide binding"/>
    <property type="evidence" value="ECO:0007669"/>
    <property type="project" value="UniProtKB-KW"/>
</dbReference>
<dbReference type="EMBL" id="JAHLQT010031306">
    <property type="protein sequence ID" value="KAG7160381.1"/>
    <property type="molecule type" value="Genomic_DNA"/>
</dbReference>
<gene>
    <name evidence="6" type="primary">Ac78C-L2</name>
    <name evidence="6" type="ORF">Hamer_G001606</name>
</gene>
<protein>
    <submittedName>
        <fullName evidence="6">Adenylyl cyclase 78C-like 2</fullName>
    </submittedName>
</protein>
<keyword evidence="7" id="KW-1185">Reference proteome</keyword>
<feature type="compositionally biased region" description="Acidic residues" evidence="3">
    <location>
        <begin position="128"/>
        <end position="144"/>
    </location>
</feature>
<dbReference type="GO" id="GO:0006171">
    <property type="term" value="P:cAMP biosynthetic process"/>
    <property type="evidence" value="ECO:0007669"/>
    <property type="project" value="InterPro"/>
</dbReference>
<feature type="region of interest" description="Disordered" evidence="3">
    <location>
        <begin position="53"/>
        <end position="114"/>
    </location>
</feature>
<evidence type="ECO:0000313" key="7">
    <source>
        <dbReference type="Proteomes" id="UP000747542"/>
    </source>
</evidence>
<accession>A0A8J5JMH8</accession>
<evidence type="ECO:0000256" key="1">
    <source>
        <dbReference type="ARBA" id="ARBA00022741"/>
    </source>
</evidence>
<keyword evidence="4" id="KW-0812">Transmembrane</keyword>
<feature type="region of interest" description="Disordered" evidence="3">
    <location>
        <begin position="1"/>
        <end position="36"/>
    </location>
</feature>